<name>A0A4W3JUL5_CALMI</name>
<dbReference type="AlphaFoldDB" id="A0A4W3JUL5"/>
<keyword evidence="1" id="KW-0472">Membrane</keyword>
<dbReference type="InParanoid" id="A0A4W3JUL5"/>
<feature type="transmembrane region" description="Helical" evidence="1">
    <location>
        <begin position="20"/>
        <end position="39"/>
    </location>
</feature>
<dbReference type="Ensembl" id="ENSCMIT00000047164.1">
    <property type="protein sequence ID" value="ENSCMIP00000046502.1"/>
    <property type="gene ID" value="ENSCMIG00000019128.1"/>
</dbReference>
<sequence length="64" mass="7096">MAPAQLTSKIQRYSPARTALPVGVWGFALVGSFIEVHWINCKYVFCSTPALSVNNRIEKKSKAN</sequence>
<keyword evidence="1" id="KW-1133">Transmembrane helix</keyword>
<reference evidence="2" key="4">
    <citation type="submission" date="2025-08" db="UniProtKB">
        <authorList>
            <consortium name="Ensembl"/>
        </authorList>
    </citation>
    <scope>IDENTIFICATION</scope>
</reference>
<keyword evidence="1" id="KW-0812">Transmembrane</keyword>
<organism evidence="2 3">
    <name type="scientific">Callorhinchus milii</name>
    <name type="common">Ghost shark</name>
    <dbReference type="NCBI Taxonomy" id="7868"/>
    <lineage>
        <taxon>Eukaryota</taxon>
        <taxon>Metazoa</taxon>
        <taxon>Chordata</taxon>
        <taxon>Craniata</taxon>
        <taxon>Vertebrata</taxon>
        <taxon>Chondrichthyes</taxon>
        <taxon>Holocephali</taxon>
        <taxon>Chimaeriformes</taxon>
        <taxon>Callorhinchidae</taxon>
        <taxon>Callorhinchus</taxon>
    </lineage>
</organism>
<evidence type="ECO:0000313" key="2">
    <source>
        <dbReference type="Ensembl" id="ENSCMIP00000046502.1"/>
    </source>
</evidence>
<accession>A0A4W3JUL5</accession>
<dbReference type="Proteomes" id="UP000314986">
    <property type="component" value="Unassembled WGS sequence"/>
</dbReference>
<reference evidence="2" key="5">
    <citation type="submission" date="2025-09" db="UniProtKB">
        <authorList>
            <consortium name="Ensembl"/>
        </authorList>
    </citation>
    <scope>IDENTIFICATION</scope>
</reference>
<reference evidence="3" key="2">
    <citation type="journal article" date="2007" name="PLoS Biol.">
        <title>Survey sequencing and comparative analysis of the elephant shark (Callorhinchus milii) genome.</title>
        <authorList>
            <person name="Venkatesh B."/>
            <person name="Kirkness E.F."/>
            <person name="Loh Y.H."/>
            <person name="Halpern A.L."/>
            <person name="Lee A.P."/>
            <person name="Johnson J."/>
            <person name="Dandona N."/>
            <person name="Viswanathan L.D."/>
            <person name="Tay A."/>
            <person name="Venter J.C."/>
            <person name="Strausberg R.L."/>
            <person name="Brenner S."/>
        </authorList>
    </citation>
    <scope>NUCLEOTIDE SEQUENCE [LARGE SCALE GENOMIC DNA]</scope>
</reference>
<evidence type="ECO:0000313" key="3">
    <source>
        <dbReference type="Proteomes" id="UP000314986"/>
    </source>
</evidence>
<keyword evidence="3" id="KW-1185">Reference proteome</keyword>
<protein>
    <submittedName>
        <fullName evidence="2">Uncharacterized protein</fullName>
    </submittedName>
</protein>
<reference evidence="3" key="3">
    <citation type="journal article" date="2014" name="Nature">
        <title>Elephant shark genome provides unique insights into gnathostome evolution.</title>
        <authorList>
            <consortium name="International Elephant Shark Genome Sequencing Consortium"/>
            <person name="Venkatesh B."/>
            <person name="Lee A.P."/>
            <person name="Ravi V."/>
            <person name="Maurya A.K."/>
            <person name="Lian M.M."/>
            <person name="Swann J.B."/>
            <person name="Ohta Y."/>
            <person name="Flajnik M.F."/>
            <person name="Sutoh Y."/>
            <person name="Kasahara M."/>
            <person name="Hoon S."/>
            <person name="Gangu V."/>
            <person name="Roy S.W."/>
            <person name="Irimia M."/>
            <person name="Korzh V."/>
            <person name="Kondrychyn I."/>
            <person name="Lim Z.W."/>
            <person name="Tay B.H."/>
            <person name="Tohari S."/>
            <person name="Kong K.W."/>
            <person name="Ho S."/>
            <person name="Lorente-Galdos B."/>
            <person name="Quilez J."/>
            <person name="Marques-Bonet T."/>
            <person name="Raney B.J."/>
            <person name="Ingham P.W."/>
            <person name="Tay A."/>
            <person name="Hillier L.W."/>
            <person name="Minx P."/>
            <person name="Boehm T."/>
            <person name="Wilson R.K."/>
            <person name="Brenner S."/>
            <person name="Warren W.C."/>
        </authorList>
    </citation>
    <scope>NUCLEOTIDE SEQUENCE [LARGE SCALE GENOMIC DNA]</scope>
</reference>
<evidence type="ECO:0000256" key="1">
    <source>
        <dbReference type="SAM" id="Phobius"/>
    </source>
</evidence>
<proteinExistence type="predicted"/>
<reference evidence="3" key="1">
    <citation type="journal article" date="2006" name="Science">
        <title>Ancient noncoding elements conserved in the human genome.</title>
        <authorList>
            <person name="Venkatesh B."/>
            <person name="Kirkness E.F."/>
            <person name="Loh Y.H."/>
            <person name="Halpern A.L."/>
            <person name="Lee A.P."/>
            <person name="Johnson J."/>
            <person name="Dandona N."/>
            <person name="Viswanathan L.D."/>
            <person name="Tay A."/>
            <person name="Venter J.C."/>
            <person name="Strausberg R.L."/>
            <person name="Brenner S."/>
        </authorList>
    </citation>
    <scope>NUCLEOTIDE SEQUENCE [LARGE SCALE GENOMIC DNA]</scope>
</reference>